<comment type="caution">
    <text evidence="3">The sequence shown here is derived from an EMBL/GenBank/DDBJ whole genome shotgun (WGS) entry which is preliminary data.</text>
</comment>
<accession>A0A8H5FKA4</accession>
<feature type="region of interest" description="Disordered" evidence="1">
    <location>
        <begin position="306"/>
        <end position="456"/>
    </location>
</feature>
<evidence type="ECO:0000259" key="2">
    <source>
        <dbReference type="Pfam" id="PF21188"/>
    </source>
</evidence>
<evidence type="ECO:0000256" key="1">
    <source>
        <dbReference type="SAM" id="MobiDB-lite"/>
    </source>
</evidence>
<keyword evidence="4" id="KW-1185">Reference proteome</keyword>
<proteinExistence type="predicted"/>
<evidence type="ECO:0000313" key="4">
    <source>
        <dbReference type="Proteomes" id="UP000518752"/>
    </source>
</evidence>
<dbReference type="OrthoDB" id="5575at2759"/>
<feature type="compositionally biased region" description="Low complexity" evidence="1">
    <location>
        <begin position="393"/>
        <end position="406"/>
    </location>
</feature>
<dbReference type="AlphaFoldDB" id="A0A8H5FKA4"/>
<sequence length="456" mass="49159">MGMRPNMNGMNMGPMGTNINFAGGMNHPGMGMNMPRLPSNAPGGTPGANGVPGSPGAGGMRPPSIAMNPPTAGGGSGGNELVNAPTTPTHPPTPGTPQMGQVHPQPHQEGNMTPVPQLCPKNRQSRTSRSTTMVLSFSFPDRRPERASRRDKEPDGAPTFLAGRIGVKEMGSRAFREGPKDLEKRKKKAEKDANKGEEKQTKRTADPGGAGFGYTDILTATQDVEGLLYRPRTAETRQVYELILSIVHNSLGGQAQDIVRSAADMTLETFKKDGLKDFDKKKEIDEVLGGISSDEFTQLIGLSKKITDWGEEDEEMRDPDDVDGAKKEGEIDDEVGVAVVFDEEEEEEEEDEGFEVHGSDESDDDDEQRPEGKDNDEEGVPAEDGPSDELVIGGESSKKGASSSSADLCRDEDRTTGTRKHKHKHKHKAQSTDQVAGKLQRRRSPNLSAAYKGDEG</sequence>
<feature type="compositionally biased region" description="Acidic residues" evidence="1">
    <location>
        <begin position="309"/>
        <end position="322"/>
    </location>
</feature>
<dbReference type="EMBL" id="JAACJN010000550">
    <property type="protein sequence ID" value="KAF5339523.1"/>
    <property type="molecule type" value="Genomic_DNA"/>
</dbReference>
<feature type="compositionally biased region" description="Acidic residues" evidence="1">
    <location>
        <begin position="361"/>
        <end position="387"/>
    </location>
</feature>
<organism evidence="3 4">
    <name type="scientific">Collybiopsis confluens</name>
    <dbReference type="NCBI Taxonomy" id="2823264"/>
    <lineage>
        <taxon>Eukaryota</taxon>
        <taxon>Fungi</taxon>
        <taxon>Dikarya</taxon>
        <taxon>Basidiomycota</taxon>
        <taxon>Agaricomycotina</taxon>
        <taxon>Agaricomycetes</taxon>
        <taxon>Agaricomycetidae</taxon>
        <taxon>Agaricales</taxon>
        <taxon>Marasmiineae</taxon>
        <taxon>Omphalotaceae</taxon>
        <taxon>Collybiopsis</taxon>
    </lineage>
</organism>
<feature type="compositionally biased region" description="Basic and acidic residues" evidence="1">
    <location>
        <begin position="166"/>
        <end position="205"/>
    </location>
</feature>
<feature type="compositionally biased region" description="Basic residues" evidence="1">
    <location>
        <begin position="417"/>
        <end position="429"/>
    </location>
</feature>
<feature type="compositionally biased region" description="Acidic residues" evidence="1">
    <location>
        <begin position="330"/>
        <end position="353"/>
    </location>
</feature>
<dbReference type="Proteomes" id="UP000518752">
    <property type="component" value="Unassembled WGS sequence"/>
</dbReference>
<gene>
    <name evidence="3" type="ORF">D9757_015188</name>
</gene>
<evidence type="ECO:0000313" key="3">
    <source>
        <dbReference type="EMBL" id="KAF5339523.1"/>
    </source>
</evidence>
<name>A0A8H5FKA4_9AGAR</name>
<feature type="region of interest" description="Disordered" evidence="1">
    <location>
        <begin position="38"/>
        <end position="212"/>
    </location>
</feature>
<feature type="compositionally biased region" description="Basic and acidic residues" evidence="1">
    <location>
        <begin position="140"/>
        <end position="155"/>
    </location>
</feature>
<reference evidence="3 4" key="1">
    <citation type="journal article" date="2020" name="ISME J.">
        <title>Uncovering the hidden diversity of litter-decomposition mechanisms in mushroom-forming fungi.</title>
        <authorList>
            <person name="Floudas D."/>
            <person name="Bentzer J."/>
            <person name="Ahren D."/>
            <person name="Johansson T."/>
            <person name="Persson P."/>
            <person name="Tunlid A."/>
        </authorList>
    </citation>
    <scope>NUCLEOTIDE SEQUENCE [LARGE SCALE GENOMIC DNA]</scope>
    <source>
        <strain evidence="3 4">CBS 406.79</strain>
    </source>
</reference>
<feature type="compositionally biased region" description="Polar residues" evidence="1">
    <location>
        <begin position="125"/>
        <end position="135"/>
    </location>
</feature>
<dbReference type="Pfam" id="PF21188">
    <property type="entry name" value="BRR2_plug"/>
    <property type="match status" value="1"/>
</dbReference>
<feature type="domain" description="Pre-mRNA-splicing helicase BRR2-like plug" evidence="2">
    <location>
        <begin position="236"/>
        <end position="301"/>
    </location>
</feature>
<dbReference type="InterPro" id="IPR048863">
    <property type="entry name" value="BRR2_plug"/>
</dbReference>
<protein>
    <recommendedName>
        <fullName evidence="2">Pre-mRNA-splicing helicase BRR2-like plug domain-containing protein</fullName>
    </recommendedName>
</protein>